<sequence length="65" mass="7140">MNKIKAQTLLESADALAVADVVIQYGHYDADSKAHGAVYMRTFIHKIAQEAPDWKLGDLMALAHS</sequence>
<reference evidence="2 3" key="2">
    <citation type="submission" date="2014-03" db="EMBL/GenBank/DDBJ databases">
        <title>Draft Genome Sequences of Four Burkholderia Strains.</title>
        <authorList>
            <person name="Liu X.Y."/>
            <person name="Li C.X."/>
            <person name="Xu J.H."/>
        </authorList>
    </citation>
    <scope>NUCLEOTIDE SEQUENCE [LARGE SCALE GENOMIC DNA]</scope>
    <source>
        <strain evidence="2 3">R27</strain>
    </source>
</reference>
<evidence type="ECO:0000313" key="4">
    <source>
        <dbReference type="Proteomes" id="UP000597138"/>
    </source>
</evidence>
<dbReference type="EMBL" id="JFHE01000011">
    <property type="protein sequence ID" value="KDR34829.1"/>
    <property type="molecule type" value="Genomic_DNA"/>
</dbReference>
<comment type="caution">
    <text evidence="2">The sequence shown here is derived from an EMBL/GenBank/DDBJ whole genome shotgun (WGS) entry which is preliminary data.</text>
</comment>
<evidence type="ECO:0000313" key="2">
    <source>
        <dbReference type="EMBL" id="KDR34829.1"/>
    </source>
</evidence>
<dbReference type="RefSeq" id="WP_035964517.1">
    <property type="nucleotide sequence ID" value="NZ_BMEG01000002.1"/>
</dbReference>
<reference evidence="4" key="3">
    <citation type="journal article" date="2019" name="Int. J. Syst. Evol. Microbiol.">
        <title>The Global Catalogue of Microorganisms (GCM) 10K type strain sequencing project: providing services to taxonomists for standard genome sequencing and annotation.</title>
        <authorList>
            <consortium name="The Broad Institute Genomics Platform"/>
            <consortium name="The Broad Institute Genome Sequencing Center for Infectious Disease"/>
            <person name="Wu L."/>
            <person name="Ma J."/>
        </authorList>
    </citation>
    <scope>NUCLEOTIDE SEQUENCE [LARGE SCALE GENOMIC DNA]</scope>
    <source>
        <strain evidence="4">CGMCC 1.11013</strain>
    </source>
</reference>
<proteinExistence type="predicted"/>
<name>A0A069P4J7_9BURK</name>
<accession>A0A069P4J7</accession>
<dbReference type="AlphaFoldDB" id="A0A069P4J7"/>
<gene>
    <name evidence="2" type="ORF">BG57_04065</name>
    <name evidence="1" type="ORF">GCM10010985_16430</name>
</gene>
<keyword evidence="4" id="KW-1185">Reference proteome</keyword>
<dbReference type="Proteomes" id="UP000027439">
    <property type="component" value="Unassembled WGS sequence"/>
</dbReference>
<protein>
    <submittedName>
        <fullName evidence="2">Uncharacterized protein</fullName>
    </submittedName>
</protein>
<reference evidence="1" key="4">
    <citation type="submission" date="2024-05" db="EMBL/GenBank/DDBJ databases">
        <authorList>
            <person name="Sun Q."/>
            <person name="Zhou Y."/>
        </authorList>
    </citation>
    <scope>NUCLEOTIDE SEQUENCE</scope>
    <source>
        <strain evidence="1">CGMCC 1.11013</strain>
    </source>
</reference>
<dbReference type="EMBL" id="BMEG01000002">
    <property type="protein sequence ID" value="GGD63048.1"/>
    <property type="molecule type" value="Genomic_DNA"/>
</dbReference>
<organism evidence="2 3">
    <name type="scientific">Caballeronia grimmiae</name>
    <dbReference type="NCBI Taxonomy" id="1071679"/>
    <lineage>
        <taxon>Bacteria</taxon>
        <taxon>Pseudomonadati</taxon>
        <taxon>Pseudomonadota</taxon>
        <taxon>Betaproteobacteria</taxon>
        <taxon>Burkholderiales</taxon>
        <taxon>Burkholderiaceae</taxon>
        <taxon>Caballeronia</taxon>
    </lineage>
</organism>
<reference evidence="1" key="1">
    <citation type="journal article" date="2014" name="Int. J. Syst. Evol. Microbiol.">
        <title>Complete genome of a new Firmicutes species belonging to the dominant human colonic microbiota ('Ruminococcus bicirculans') reveals two chromosomes and a selective capacity to utilize plant glucans.</title>
        <authorList>
            <consortium name="NISC Comparative Sequencing Program"/>
            <person name="Wegmann U."/>
            <person name="Louis P."/>
            <person name="Goesmann A."/>
            <person name="Henrissat B."/>
            <person name="Duncan S.H."/>
            <person name="Flint H.J."/>
        </authorList>
    </citation>
    <scope>NUCLEOTIDE SEQUENCE</scope>
    <source>
        <strain evidence="1">CGMCC 1.11013</strain>
    </source>
</reference>
<dbReference type="OrthoDB" id="9134172at2"/>
<dbReference type="Proteomes" id="UP000597138">
    <property type="component" value="Unassembled WGS sequence"/>
</dbReference>
<evidence type="ECO:0000313" key="1">
    <source>
        <dbReference type="EMBL" id="GGD63048.1"/>
    </source>
</evidence>
<evidence type="ECO:0000313" key="3">
    <source>
        <dbReference type="Proteomes" id="UP000027439"/>
    </source>
</evidence>